<organism evidence="10 11">
    <name type="scientific">Dyella choica</name>
    <dbReference type="NCBI Taxonomy" id="1927959"/>
    <lineage>
        <taxon>Bacteria</taxon>
        <taxon>Pseudomonadati</taxon>
        <taxon>Pseudomonadota</taxon>
        <taxon>Gammaproteobacteria</taxon>
        <taxon>Lysobacterales</taxon>
        <taxon>Rhodanobacteraceae</taxon>
        <taxon>Dyella</taxon>
    </lineage>
</organism>
<dbReference type="AlphaFoldDB" id="A0A432MC82"/>
<keyword evidence="8" id="KW-1133">Transmembrane helix</keyword>
<sequence>MHRPDRVPPVGQEASRNLRRVCLNPTSHPHRVVIIGAGFGGLEAARRLGHQAVEVTLIDRSNHHVFQPLLYQVAGAALDTSQIAWPIRRVLHQFKNITTLMAEVNGVDMAGKTVMLDDETRIPYDTLVIATGATHAYFGHDEWAPFAPGLKTLGDALSIRQHLLTVFEQAEREPDPNKRQTLQTIVVIGAGATGVELACTIAELAREEMPGEFRRVDTRQTRVIVVEAAARVLSSFPESLAGYVQHTMEQLGVTLMLNCPVTECHAEGVICKDKRIDAGAVFWAAGVRASPAAQWLGASADKAGRVKVERDLTVPAHPDIFVIGDTALVEQENGKPVPGLAPAAKQQGRYVAEVISARLNHHFAPRPFQYRNYGNLSTIGKHTAVVDFGRVKLRGRMAWVVWALAHIYFLIGVRNRLLVALNWLWLYIKGDRAARIILSRKT</sequence>
<feature type="transmembrane region" description="Helical" evidence="8">
    <location>
        <begin position="399"/>
        <end position="428"/>
    </location>
</feature>
<gene>
    <name evidence="10" type="ORF">EKH80_02080</name>
</gene>
<dbReference type="InterPro" id="IPR036188">
    <property type="entry name" value="FAD/NAD-bd_sf"/>
</dbReference>
<comment type="similarity">
    <text evidence="1">Belongs to the NADH dehydrogenase family.</text>
</comment>
<evidence type="ECO:0000256" key="4">
    <source>
        <dbReference type="ARBA" id="ARBA00022827"/>
    </source>
</evidence>
<dbReference type="PRINTS" id="PR00368">
    <property type="entry name" value="FADPNR"/>
</dbReference>
<proteinExistence type="inferred from homology"/>
<evidence type="ECO:0000256" key="2">
    <source>
        <dbReference type="ARBA" id="ARBA00012637"/>
    </source>
</evidence>
<dbReference type="SUPFAM" id="SSF51905">
    <property type="entry name" value="FAD/NAD(P)-binding domain"/>
    <property type="match status" value="1"/>
</dbReference>
<dbReference type="InterPro" id="IPR023753">
    <property type="entry name" value="FAD/NAD-binding_dom"/>
</dbReference>
<evidence type="ECO:0000256" key="3">
    <source>
        <dbReference type="ARBA" id="ARBA00022630"/>
    </source>
</evidence>
<evidence type="ECO:0000256" key="5">
    <source>
        <dbReference type="ARBA" id="ARBA00023002"/>
    </source>
</evidence>
<dbReference type="Gene3D" id="3.50.50.100">
    <property type="match status" value="1"/>
</dbReference>
<dbReference type="Pfam" id="PF07992">
    <property type="entry name" value="Pyr_redox_2"/>
    <property type="match status" value="1"/>
</dbReference>
<evidence type="ECO:0000259" key="9">
    <source>
        <dbReference type="Pfam" id="PF07992"/>
    </source>
</evidence>
<reference evidence="10 11" key="1">
    <citation type="submission" date="2018-12" db="EMBL/GenBank/DDBJ databases">
        <title>Dyella dinghuensis sp. nov. DHOA06 and Dyella choica sp. nov. 4M-K27, isolated from forest soil.</title>
        <authorList>
            <person name="Qiu L.-H."/>
            <person name="Gao Z.-H."/>
        </authorList>
    </citation>
    <scope>NUCLEOTIDE SEQUENCE [LARGE SCALE GENOMIC DNA]</scope>
    <source>
        <strain evidence="10 11">4M-K27</strain>
    </source>
</reference>
<dbReference type="EMBL" id="RYYV01000001">
    <property type="protein sequence ID" value="RUL79998.1"/>
    <property type="molecule type" value="Genomic_DNA"/>
</dbReference>
<keyword evidence="5" id="KW-0560">Oxidoreductase</keyword>
<keyword evidence="6" id="KW-0520">NAD</keyword>
<evidence type="ECO:0000256" key="7">
    <source>
        <dbReference type="ARBA" id="ARBA00047599"/>
    </source>
</evidence>
<keyword evidence="4" id="KW-0274">FAD</keyword>
<dbReference type="InterPro" id="IPR045024">
    <property type="entry name" value="NDH-2"/>
</dbReference>
<keyword evidence="8" id="KW-0472">Membrane</keyword>
<dbReference type="PRINTS" id="PR00411">
    <property type="entry name" value="PNDRDTASEI"/>
</dbReference>
<evidence type="ECO:0000313" key="10">
    <source>
        <dbReference type="EMBL" id="RUL79998.1"/>
    </source>
</evidence>
<dbReference type="PANTHER" id="PTHR43706:SF47">
    <property type="entry name" value="EXTERNAL NADH-UBIQUINONE OXIDOREDUCTASE 1, MITOCHONDRIAL-RELATED"/>
    <property type="match status" value="1"/>
</dbReference>
<evidence type="ECO:0000313" key="11">
    <source>
        <dbReference type="Proteomes" id="UP000274358"/>
    </source>
</evidence>
<comment type="caution">
    <text evidence="10">The sequence shown here is derived from an EMBL/GenBank/DDBJ whole genome shotgun (WGS) entry which is preliminary data.</text>
</comment>
<evidence type="ECO:0000256" key="8">
    <source>
        <dbReference type="SAM" id="Phobius"/>
    </source>
</evidence>
<dbReference type="GO" id="GO:0050136">
    <property type="term" value="F:NADH dehydrogenase (quinone) (non-electrogenic) activity"/>
    <property type="evidence" value="ECO:0007669"/>
    <property type="project" value="UniProtKB-EC"/>
</dbReference>
<dbReference type="EC" id="1.6.5.9" evidence="2"/>
<accession>A0A432MC82</accession>
<evidence type="ECO:0000256" key="1">
    <source>
        <dbReference type="ARBA" id="ARBA00005272"/>
    </source>
</evidence>
<evidence type="ECO:0000256" key="6">
    <source>
        <dbReference type="ARBA" id="ARBA00023027"/>
    </source>
</evidence>
<protein>
    <recommendedName>
        <fullName evidence="2">NADH:ubiquinone reductase (non-electrogenic)</fullName>
        <ecNumber evidence="2">1.6.5.9</ecNumber>
    </recommendedName>
</protein>
<keyword evidence="11" id="KW-1185">Reference proteome</keyword>
<dbReference type="Proteomes" id="UP000274358">
    <property type="component" value="Unassembled WGS sequence"/>
</dbReference>
<name>A0A432MC82_9GAMM</name>
<keyword evidence="3" id="KW-0285">Flavoprotein</keyword>
<comment type="catalytic activity">
    <reaction evidence="7">
        <text>a quinone + NADH + H(+) = a quinol + NAD(+)</text>
        <dbReference type="Rhea" id="RHEA:46160"/>
        <dbReference type="ChEBI" id="CHEBI:15378"/>
        <dbReference type="ChEBI" id="CHEBI:24646"/>
        <dbReference type="ChEBI" id="CHEBI:57540"/>
        <dbReference type="ChEBI" id="CHEBI:57945"/>
        <dbReference type="ChEBI" id="CHEBI:132124"/>
        <dbReference type="EC" id="1.6.5.9"/>
    </reaction>
</comment>
<feature type="domain" description="FAD/NAD(P)-binding" evidence="9">
    <location>
        <begin position="31"/>
        <end position="348"/>
    </location>
</feature>
<dbReference type="OrthoDB" id="9781621at2"/>
<keyword evidence="8" id="KW-0812">Transmembrane</keyword>
<dbReference type="PANTHER" id="PTHR43706">
    <property type="entry name" value="NADH DEHYDROGENASE"/>
    <property type="match status" value="1"/>
</dbReference>